<dbReference type="AlphaFoldDB" id="A0A0D1VHY8"/>
<dbReference type="EMBL" id="LGUG01000002">
    <property type="protein sequence ID" value="KON99239.1"/>
    <property type="molecule type" value="Genomic_DNA"/>
</dbReference>
<dbReference type="GO" id="GO:0005886">
    <property type="term" value="C:plasma membrane"/>
    <property type="evidence" value="ECO:0007669"/>
    <property type="project" value="UniProtKB-SubCell"/>
</dbReference>
<dbReference type="EMBL" id="FNED01000005">
    <property type="protein sequence ID" value="SDI58809.1"/>
    <property type="molecule type" value="Genomic_DNA"/>
</dbReference>
<proteinExistence type="inferred from homology"/>
<evidence type="ECO:0000256" key="6">
    <source>
        <dbReference type="ARBA" id="ARBA00022989"/>
    </source>
</evidence>
<keyword evidence="4 9" id="KW-0812">Transmembrane</keyword>
<feature type="domain" description="Membrane insertase YidC/Oxa/ALB C-terminal" evidence="11">
    <location>
        <begin position="26"/>
        <end position="208"/>
    </location>
</feature>
<protein>
    <submittedName>
        <fullName evidence="13">YidC/Oxa1 family membrane protein insertase</fullName>
    </submittedName>
</protein>
<dbReference type="STRING" id="47500.AF333_00410"/>
<dbReference type="Proteomes" id="UP000182836">
    <property type="component" value="Unassembled WGS sequence"/>
</dbReference>
<dbReference type="Pfam" id="PF02096">
    <property type="entry name" value="60KD_IMP"/>
    <property type="match status" value="1"/>
</dbReference>
<sequence length="225" mass="25512">MHALSQPITVVLVPLLTLLFHLAQDWGIAVLLLTLFVRLLLFPFSLRVARQQALQMKIKPELVSLRERYKDKPTDLIMETKKIYEKYGVKPMAMFTIALLQMPIFMAMYSLFITHGATMSSFLIPWVLTFAESDPWHVLPIVAASLACLTSFLPLSPGVGTTISTQQRILTALLMIPFFLLILWKAPVALCLYWIAGSLFGLLERLFYRTVWGKSLLNRKASAQV</sequence>
<dbReference type="InterPro" id="IPR047196">
    <property type="entry name" value="YidC_ALB_C"/>
</dbReference>
<keyword evidence="7 10" id="KW-0472">Membrane</keyword>
<evidence type="ECO:0000259" key="11">
    <source>
        <dbReference type="Pfam" id="PF02096"/>
    </source>
</evidence>
<evidence type="ECO:0000256" key="1">
    <source>
        <dbReference type="ARBA" id="ARBA00004651"/>
    </source>
</evidence>
<evidence type="ECO:0000256" key="3">
    <source>
        <dbReference type="ARBA" id="ARBA00022475"/>
    </source>
</evidence>
<reference evidence="12 14" key="1">
    <citation type="submission" date="2015-07" db="EMBL/GenBank/DDBJ databases">
        <title>Fjat-14205 dsm 2895.</title>
        <authorList>
            <person name="Liu B."/>
            <person name="Wang J."/>
            <person name="Zhu Y."/>
            <person name="Liu G."/>
            <person name="Chen Q."/>
            <person name="Chen Z."/>
            <person name="Lan J."/>
            <person name="Che J."/>
            <person name="Ge C."/>
            <person name="Shi H."/>
            <person name="Pan Z."/>
            <person name="Liu X."/>
        </authorList>
    </citation>
    <scope>NUCLEOTIDE SEQUENCE [LARGE SCALE GENOMIC DNA]</scope>
    <source>
        <strain evidence="12 14">DSM 2895</strain>
    </source>
</reference>
<dbReference type="InterPro" id="IPR001708">
    <property type="entry name" value="YidC/ALB3/OXA1/COX18"/>
</dbReference>
<evidence type="ECO:0000256" key="9">
    <source>
        <dbReference type="RuleBase" id="RU003945"/>
    </source>
</evidence>
<gene>
    <name evidence="12" type="ORF">AF333_00410</name>
    <name evidence="13" type="ORF">SAMN04487909_105206</name>
</gene>
<evidence type="ECO:0000256" key="4">
    <source>
        <dbReference type="ARBA" id="ARBA00022692"/>
    </source>
</evidence>
<evidence type="ECO:0000313" key="14">
    <source>
        <dbReference type="Proteomes" id="UP000037269"/>
    </source>
</evidence>
<dbReference type="GO" id="GO:0051205">
    <property type="term" value="P:protein insertion into membrane"/>
    <property type="evidence" value="ECO:0007669"/>
    <property type="project" value="TreeGrafter"/>
</dbReference>
<dbReference type="PANTHER" id="PTHR12428:SF65">
    <property type="entry name" value="CYTOCHROME C OXIDASE ASSEMBLY PROTEIN COX18, MITOCHONDRIAL"/>
    <property type="match status" value="1"/>
</dbReference>
<comment type="subcellular location">
    <subcellularLocation>
        <location evidence="1">Cell membrane</location>
        <topology evidence="1">Multi-pass membrane protein</topology>
    </subcellularLocation>
    <subcellularLocation>
        <location evidence="9">Membrane</location>
        <topology evidence="9">Multi-pass membrane protein</topology>
    </subcellularLocation>
</comment>
<feature type="transmembrane region" description="Helical" evidence="10">
    <location>
        <begin position="92"/>
        <end position="117"/>
    </location>
</feature>
<evidence type="ECO:0000256" key="8">
    <source>
        <dbReference type="ARBA" id="ARBA00023186"/>
    </source>
</evidence>
<dbReference type="PATRIC" id="fig|47500.8.peg.1296"/>
<evidence type="ECO:0000256" key="5">
    <source>
        <dbReference type="ARBA" id="ARBA00022927"/>
    </source>
</evidence>
<feature type="transmembrane region" description="Helical" evidence="10">
    <location>
        <begin position="137"/>
        <end position="157"/>
    </location>
</feature>
<feature type="transmembrane region" description="Helical" evidence="10">
    <location>
        <begin position="29"/>
        <end position="49"/>
    </location>
</feature>
<evidence type="ECO:0000256" key="10">
    <source>
        <dbReference type="SAM" id="Phobius"/>
    </source>
</evidence>
<reference evidence="13 15" key="2">
    <citation type="submission" date="2016-10" db="EMBL/GenBank/DDBJ databases">
        <authorList>
            <person name="de Groot N.N."/>
        </authorList>
    </citation>
    <scope>NUCLEOTIDE SEQUENCE [LARGE SCALE GENOMIC DNA]</scope>
    <source>
        <strain evidence="13 15">DSM 2895</strain>
    </source>
</reference>
<keyword evidence="6 10" id="KW-1133">Transmembrane helix</keyword>
<dbReference type="CDD" id="cd20070">
    <property type="entry name" value="5TM_YidC_Alb3"/>
    <property type="match status" value="1"/>
</dbReference>
<organism evidence="12 14">
    <name type="scientific">Aneurinibacillus migulanus</name>
    <name type="common">Bacillus migulanus</name>
    <dbReference type="NCBI Taxonomy" id="47500"/>
    <lineage>
        <taxon>Bacteria</taxon>
        <taxon>Bacillati</taxon>
        <taxon>Bacillota</taxon>
        <taxon>Bacilli</taxon>
        <taxon>Bacillales</taxon>
        <taxon>Paenibacillaceae</taxon>
        <taxon>Aneurinibacillus group</taxon>
        <taxon>Aneurinibacillus</taxon>
    </lineage>
</organism>
<evidence type="ECO:0000256" key="7">
    <source>
        <dbReference type="ARBA" id="ARBA00023136"/>
    </source>
</evidence>
<keyword evidence="14" id="KW-1185">Reference proteome</keyword>
<accession>A0A0D1VHY8</accession>
<dbReference type="Proteomes" id="UP000037269">
    <property type="component" value="Unassembled WGS sequence"/>
</dbReference>
<evidence type="ECO:0000313" key="12">
    <source>
        <dbReference type="EMBL" id="KON99239.1"/>
    </source>
</evidence>
<dbReference type="NCBIfam" id="TIGR03592">
    <property type="entry name" value="yidC_oxa1_cterm"/>
    <property type="match status" value="1"/>
</dbReference>
<name>A0A0D1VHY8_ANEMI</name>
<dbReference type="InterPro" id="IPR028055">
    <property type="entry name" value="YidC/Oxa/ALB_C"/>
</dbReference>
<keyword evidence="2" id="KW-0813">Transport</keyword>
<dbReference type="OrthoDB" id="2380676at2"/>
<dbReference type="PANTHER" id="PTHR12428">
    <property type="entry name" value="OXA1"/>
    <property type="match status" value="1"/>
</dbReference>
<dbReference type="GO" id="GO:0032977">
    <property type="term" value="F:membrane insertase activity"/>
    <property type="evidence" value="ECO:0007669"/>
    <property type="project" value="InterPro"/>
</dbReference>
<feature type="transmembrane region" description="Helical" evidence="10">
    <location>
        <begin position="169"/>
        <end position="186"/>
    </location>
</feature>
<keyword evidence="3" id="KW-1003">Cell membrane</keyword>
<keyword evidence="5" id="KW-0653">Protein transport</keyword>
<dbReference type="GO" id="GO:0015031">
    <property type="term" value="P:protein transport"/>
    <property type="evidence" value="ECO:0007669"/>
    <property type="project" value="UniProtKB-KW"/>
</dbReference>
<keyword evidence="8" id="KW-0143">Chaperone</keyword>
<comment type="similarity">
    <text evidence="9">Belongs to the OXA1/ALB3/YidC family.</text>
</comment>
<evidence type="ECO:0000313" key="15">
    <source>
        <dbReference type="Proteomes" id="UP000182836"/>
    </source>
</evidence>
<evidence type="ECO:0000313" key="13">
    <source>
        <dbReference type="EMBL" id="SDI58809.1"/>
    </source>
</evidence>
<evidence type="ECO:0000256" key="2">
    <source>
        <dbReference type="ARBA" id="ARBA00022448"/>
    </source>
</evidence>